<organism evidence="1 2">
    <name type="scientific">Catharanthus roseus</name>
    <name type="common">Madagascar periwinkle</name>
    <name type="synonym">Vinca rosea</name>
    <dbReference type="NCBI Taxonomy" id="4058"/>
    <lineage>
        <taxon>Eukaryota</taxon>
        <taxon>Viridiplantae</taxon>
        <taxon>Streptophyta</taxon>
        <taxon>Embryophyta</taxon>
        <taxon>Tracheophyta</taxon>
        <taxon>Spermatophyta</taxon>
        <taxon>Magnoliopsida</taxon>
        <taxon>eudicotyledons</taxon>
        <taxon>Gunneridae</taxon>
        <taxon>Pentapetalae</taxon>
        <taxon>asterids</taxon>
        <taxon>lamiids</taxon>
        <taxon>Gentianales</taxon>
        <taxon>Apocynaceae</taxon>
        <taxon>Rauvolfioideae</taxon>
        <taxon>Vinceae</taxon>
        <taxon>Catharanthinae</taxon>
        <taxon>Catharanthus</taxon>
    </lineage>
</organism>
<dbReference type="Proteomes" id="UP001060085">
    <property type="component" value="Linkage Group LG02"/>
</dbReference>
<comment type="caution">
    <text evidence="1">The sequence shown here is derived from an EMBL/GenBank/DDBJ whole genome shotgun (WGS) entry which is preliminary data.</text>
</comment>
<gene>
    <name evidence="1" type="ORF">M9H77_10287</name>
</gene>
<evidence type="ECO:0000313" key="2">
    <source>
        <dbReference type="Proteomes" id="UP001060085"/>
    </source>
</evidence>
<dbReference type="EMBL" id="CM044702">
    <property type="protein sequence ID" value="KAI5679337.1"/>
    <property type="molecule type" value="Genomic_DNA"/>
</dbReference>
<accession>A0ACC0C384</accession>
<evidence type="ECO:0000313" key="1">
    <source>
        <dbReference type="EMBL" id="KAI5679337.1"/>
    </source>
</evidence>
<keyword evidence="2" id="KW-1185">Reference proteome</keyword>
<sequence length="1089" mass="119924">MDSDSDGSYISATPPRDPSPPPPPPPPTQPPRSTRQVSIKSRAKTRAAATSTSRTILKPKPSRKKQSEKAQVANSDIPLQENPIPSPDLSNLPFKIHCLTQRNFSFSSCNTSTTAETIRPGGLCASKFPSFTKISKDNLRFEDVESASSEPSLSSSQLNYDVGCNNQVLEGTGKDGFSSAKVVKRLPNLIGAFNVHASSSSLPVKKAKCVAEGNFVKLNINGYGRKRFTTKGKRNKFGNSSSGGRRFRKRSKAKQGVGEKGEEEGVELVNEDGLIFEAKQRDQRLAFDMGPIEEAVMRIRNEVSTENLISLLKLTHGYDSFRDGQLEAIKMVLSRKSTMLILPTGAGKSLCYQLPAIVLPGITLVVSPLVALMIDQLKNLPPAISGGLLSSSQTPEETSATLKMLQDGAIKVLFVSPERFLNSEFTSLLSSSLSVSLVVIDEAHCVSEWSHNFRPSYMRLRASLLHARLHAECIIAMTATATTKTLHDVMSALEIPDSNLIHVAKLRENLQLSVSMNGMNSNRRLKPSYNIKLISCSYTPTWYIGRMKELMALLKSSPFKEVKSIIIYCKFQPSLYYLPAACLLCVVATPNKLLVPSQCYHSGIPAKDRSRIQEMFCLNKIRVVVATVAFGMGLDKRDVGAVIHYSLPESLEEYIQEIGRAGRDGRLSYCHLFFDDATYNKMRSLIYSDGVDEYAVNKFLSQVFSNGMCSSGEICSLVKESASRKFDIKDEVMLTILTHLELGEVQYLNLLPQMNVNCTINFHQTSPEHLAAKDIVVAAILKKSEVKGGQYAFNIPSVANSIKIQASDLTNHLQSLRFKGEITYELKDQAFCYTILDVPKDICSLATNITKWLSDVEICKVRKLDAVYNAANYAVKECDNVDGCHGHKHTSCLQRTIFEYFNSDDYNDIDVPYRMRQNSPFLRADIKVFLQSNSHAKFTPRAIARIMHGLASPAFPSAAWSRTHFWYKERRWDLKQLIGSGGMPSSHSSTVTALAMGVGLLDGFGGSTFATALILACVVMYDATGVRLHAGRQAEVLNQIVCELPSEHPLAESRPLRELLGHTPPQVVAGALLGLVTALVVHLIAIAVG</sequence>
<proteinExistence type="predicted"/>
<reference evidence="2" key="1">
    <citation type="journal article" date="2023" name="Nat. Plants">
        <title>Single-cell RNA sequencing provides a high-resolution roadmap for understanding the multicellular compartmentation of specialized metabolism.</title>
        <authorList>
            <person name="Sun S."/>
            <person name="Shen X."/>
            <person name="Li Y."/>
            <person name="Li Y."/>
            <person name="Wang S."/>
            <person name="Li R."/>
            <person name="Zhang H."/>
            <person name="Shen G."/>
            <person name="Guo B."/>
            <person name="Wei J."/>
            <person name="Xu J."/>
            <person name="St-Pierre B."/>
            <person name="Chen S."/>
            <person name="Sun C."/>
        </authorList>
    </citation>
    <scope>NUCLEOTIDE SEQUENCE [LARGE SCALE GENOMIC DNA]</scope>
</reference>
<protein>
    <submittedName>
        <fullName evidence="1">Uncharacterized protein</fullName>
    </submittedName>
</protein>
<name>A0ACC0C384_CATRO</name>